<evidence type="ECO:0000256" key="3">
    <source>
        <dbReference type="ARBA" id="ARBA00022741"/>
    </source>
</evidence>
<dbReference type="SUPFAM" id="SSF53067">
    <property type="entry name" value="Actin-like ATPase domain"/>
    <property type="match status" value="2"/>
</dbReference>
<dbReference type="CDD" id="cd24010">
    <property type="entry name" value="ASKHA_NBD_AcK_PK"/>
    <property type="match status" value="1"/>
</dbReference>
<evidence type="ECO:0000256" key="4">
    <source>
        <dbReference type="ARBA" id="ARBA00022777"/>
    </source>
</evidence>
<comment type="caution">
    <text evidence="6">Lacks conserved residue(s) required for the propagation of feature annotation.</text>
</comment>
<feature type="binding site" evidence="6">
    <location>
        <position position="7"/>
    </location>
    <ligand>
        <name>Mg(2+)</name>
        <dbReference type="ChEBI" id="CHEBI:18420"/>
    </ligand>
</feature>
<organism evidence="8 9">
    <name type="scientific">Pseudoglutamicibacter albus DNF00011</name>
    <dbReference type="NCBI Taxonomy" id="1401063"/>
    <lineage>
        <taxon>Bacteria</taxon>
        <taxon>Bacillati</taxon>
        <taxon>Actinomycetota</taxon>
        <taxon>Actinomycetes</taxon>
        <taxon>Micrococcales</taxon>
        <taxon>Micrococcaceae</taxon>
        <taxon>Pseudoglutamicibacter</taxon>
    </lineage>
</organism>
<feature type="binding site" evidence="6">
    <location>
        <position position="69"/>
    </location>
    <ligand>
        <name>substrate</name>
    </ligand>
</feature>
<name>A0A096AFP3_9MICC</name>
<dbReference type="InterPro" id="IPR043129">
    <property type="entry name" value="ATPase_NBD"/>
</dbReference>
<evidence type="ECO:0000256" key="2">
    <source>
        <dbReference type="ARBA" id="ARBA00022679"/>
    </source>
</evidence>
<comment type="function">
    <text evidence="6">Catalyzes the formation of acetyl phosphate from acetate and ATP. Can also catalyze the reverse reaction.</text>
</comment>
<keyword evidence="3 6" id="KW-0547">Nucleotide-binding</keyword>
<keyword evidence="6" id="KW-0460">Magnesium</keyword>
<feature type="binding site" evidence="6">
    <location>
        <position position="14"/>
    </location>
    <ligand>
        <name>ATP</name>
        <dbReference type="ChEBI" id="CHEBI:30616"/>
    </ligand>
</feature>
<dbReference type="PANTHER" id="PTHR21060:SF15">
    <property type="entry name" value="ACETATE KINASE-RELATED"/>
    <property type="match status" value="1"/>
</dbReference>
<comment type="similarity">
    <text evidence="1 6 7">Belongs to the acetokinase family.</text>
</comment>
<keyword evidence="6" id="KW-0963">Cytoplasm</keyword>
<feature type="site" description="Transition state stabilizer" evidence="6">
    <location>
        <position position="219"/>
    </location>
</feature>
<feature type="binding site" evidence="6">
    <location>
        <begin position="186"/>
        <end position="190"/>
    </location>
    <ligand>
        <name>ATP</name>
        <dbReference type="ChEBI" id="CHEBI:30616"/>
    </ligand>
</feature>
<protein>
    <recommendedName>
        <fullName evidence="6">Acetate kinase</fullName>
        <ecNumber evidence="6">2.7.2.1</ecNumber>
    </recommendedName>
    <alternativeName>
        <fullName evidence="6">Acetokinase</fullName>
    </alternativeName>
</protein>
<dbReference type="PIRSF" id="PIRSF000722">
    <property type="entry name" value="Acetate_prop_kin"/>
    <property type="match status" value="1"/>
</dbReference>
<dbReference type="GO" id="GO:0005524">
    <property type="term" value="F:ATP binding"/>
    <property type="evidence" value="ECO:0007669"/>
    <property type="project" value="UniProtKB-KW"/>
</dbReference>
<dbReference type="EMBL" id="JRNH01000026">
    <property type="protein sequence ID" value="KGF19769.1"/>
    <property type="molecule type" value="Genomic_DNA"/>
</dbReference>
<dbReference type="PANTHER" id="PTHR21060">
    <property type="entry name" value="ACETATE KINASE"/>
    <property type="match status" value="1"/>
</dbReference>
<proteinExistence type="inferred from homology"/>
<keyword evidence="2 6" id="KW-0808">Transferase</keyword>
<evidence type="ECO:0000313" key="8">
    <source>
        <dbReference type="EMBL" id="KGF19769.1"/>
    </source>
</evidence>
<comment type="subunit">
    <text evidence="6">Homodimer.</text>
</comment>
<dbReference type="Pfam" id="PF00871">
    <property type="entry name" value="Acetate_kinase"/>
    <property type="match status" value="1"/>
</dbReference>
<dbReference type="AlphaFoldDB" id="A0A096AFP3"/>
<feature type="binding site" evidence="6">
    <location>
        <position position="361"/>
    </location>
    <ligand>
        <name>Mg(2+)</name>
        <dbReference type="ChEBI" id="CHEBI:18420"/>
    </ligand>
</feature>
<accession>A0A096AFP3</accession>
<dbReference type="NCBIfam" id="TIGR00016">
    <property type="entry name" value="ackA"/>
    <property type="match status" value="1"/>
</dbReference>
<sequence length="376" mass="40060">MRILVMNWGSSSLKYVILDPETGHEALSGNVEEIGLGGVDDHGEALTLVTEHMQRELGDDHGIDAVGHRVVHGGEKFSEPTLVTPDVIKEIEALSPLAPLHNPAAASGLRAVSEQWPELPQVVVFDTAFHRTMPEKAWRYAIPDVLYKEHGVRRYGFHGTSHEYVANTAAATLGITSAEFNGIVAHLGNGASVTAIRNGKSYDTSMGYTPLAGLVMGTRSGDLDPSVVTQLIERGLYTADELDVMLNKRSGLLGLAGRSHMKEVVDAAATNPEAQLALDVAAYRLQKYIGAYHVAIGGARCLVFTGGIGENSAPFRDIVCKGLAPLGIEIDENANNNAGTEPTIISTEHSTITVMVVATDEEVAIAKATAHLLSNL</sequence>
<evidence type="ECO:0000256" key="5">
    <source>
        <dbReference type="ARBA" id="ARBA00022840"/>
    </source>
</evidence>
<evidence type="ECO:0000256" key="7">
    <source>
        <dbReference type="RuleBase" id="RU003835"/>
    </source>
</evidence>
<dbReference type="GO" id="GO:0000287">
    <property type="term" value="F:magnesium ion binding"/>
    <property type="evidence" value="ECO:0007669"/>
    <property type="project" value="UniProtKB-UniRule"/>
</dbReference>
<dbReference type="PROSITE" id="PS01075">
    <property type="entry name" value="ACETATE_KINASE_1"/>
    <property type="match status" value="1"/>
</dbReference>
<dbReference type="InterPro" id="IPR023865">
    <property type="entry name" value="Aliphatic_acid_kinase_CS"/>
</dbReference>
<comment type="caution">
    <text evidence="8">The sequence shown here is derived from an EMBL/GenBank/DDBJ whole genome shotgun (WGS) entry which is preliminary data.</text>
</comment>
<dbReference type="Gene3D" id="3.30.420.40">
    <property type="match status" value="2"/>
</dbReference>
<reference evidence="8 9" key="1">
    <citation type="submission" date="2014-07" db="EMBL/GenBank/DDBJ databases">
        <authorList>
            <person name="McCorrison J."/>
            <person name="Sanka R."/>
            <person name="Torralba M."/>
            <person name="Gillis M."/>
            <person name="Haft D.H."/>
            <person name="Methe B."/>
            <person name="Sutton G."/>
            <person name="Nelson K.E."/>
        </authorList>
    </citation>
    <scope>NUCLEOTIDE SEQUENCE [LARGE SCALE GENOMIC DNA]</scope>
    <source>
        <strain evidence="8 9">DNF00011</strain>
    </source>
</reference>
<comment type="catalytic activity">
    <reaction evidence="6">
        <text>acetate + ATP = acetyl phosphate + ADP</text>
        <dbReference type="Rhea" id="RHEA:11352"/>
        <dbReference type="ChEBI" id="CHEBI:22191"/>
        <dbReference type="ChEBI" id="CHEBI:30089"/>
        <dbReference type="ChEBI" id="CHEBI:30616"/>
        <dbReference type="ChEBI" id="CHEBI:456216"/>
        <dbReference type="EC" id="2.7.2.1"/>
    </reaction>
</comment>
<feature type="site" description="Transition state stabilizer" evidence="6">
    <location>
        <position position="158"/>
    </location>
</feature>
<keyword evidence="6" id="KW-0479">Metal-binding</keyword>
<evidence type="ECO:0000313" key="9">
    <source>
        <dbReference type="Proteomes" id="UP000053528"/>
    </source>
</evidence>
<evidence type="ECO:0000256" key="1">
    <source>
        <dbReference type="ARBA" id="ARBA00008748"/>
    </source>
</evidence>
<comment type="cofactor">
    <cofactor evidence="6">
        <name>Mg(2+)</name>
        <dbReference type="ChEBI" id="CHEBI:18420"/>
    </cofactor>
    <cofactor evidence="6">
        <name>Mn(2+)</name>
        <dbReference type="ChEBI" id="CHEBI:29035"/>
    </cofactor>
    <text evidence="6">Mg(2+). Can also accept Mn(2+).</text>
</comment>
<dbReference type="Proteomes" id="UP000053528">
    <property type="component" value="Unassembled WGS sequence"/>
</dbReference>
<dbReference type="RefSeq" id="WP_035757314.1">
    <property type="nucleotide sequence ID" value="NZ_JRNH01000026.1"/>
</dbReference>
<dbReference type="InterPro" id="IPR000890">
    <property type="entry name" value="Aliphatic_acid_kin_short-chain"/>
</dbReference>
<feature type="binding site" evidence="6">
    <location>
        <begin position="307"/>
        <end position="311"/>
    </location>
    <ligand>
        <name>ATP</name>
        <dbReference type="ChEBI" id="CHEBI:30616"/>
    </ligand>
</feature>
<dbReference type="GO" id="GO:0006083">
    <property type="term" value="P:acetate metabolic process"/>
    <property type="evidence" value="ECO:0007669"/>
    <property type="project" value="TreeGrafter"/>
</dbReference>
<dbReference type="UniPathway" id="UPA00340">
    <property type="reaction ID" value="UER00458"/>
</dbReference>
<comment type="pathway">
    <text evidence="6">Metabolic intermediate biosynthesis; acetyl-CoA biosynthesis; acetyl-CoA from acetate: step 1/2.</text>
</comment>
<dbReference type="PRINTS" id="PR00471">
    <property type="entry name" value="ACETATEKNASE"/>
</dbReference>
<dbReference type="GO" id="GO:0005737">
    <property type="term" value="C:cytoplasm"/>
    <property type="evidence" value="ECO:0007669"/>
    <property type="project" value="UniProtKB-SubCell"/>
</dbReference>
<dbReference type="InterPro" id="IPR004372">
    <property type="entry name" value="Ac/propionate_kinase"/>
</dbReference>
<comment type="subcellular location">
    <subcellularLocation>
        <location evidence="6">Cytoplasm</location>
    </subcellularLocation>
</comment>
<gene>
    <name evidence="6" type="primary">ackA</name>
    <name evidence="8" type="ORF">HMPREF2128_08860</name>
</gene>
<dbReference type="GO" id="GO:0008776">
    <property type="term" value="F:acetate kinase activity"/>
    <property type="evidence" value="ECO:0007669"/>
    <property type="project" value="UniProtKB-UniRule"/>
</dbReference>
<evidence type="ECO:0000256" key="6">
    <source>
        <dbReference type="HAMAP-Rule" id="MF_00020"/>
    </source>
</evidence>
<dbReference type="GO" id="GO:0006085">
    <property type="term" value="P:acetyl-CoA biosynthetic process"/>
    <property type="evidence" value="ECO:0007669"/>
    <property type="project" value="UniProtKB-UniRule"/>
</dbReference>
<feature type="active site" description="Proton donor/acceptor" evidence="6">
    <location>
        <position position="126"/>
    </location>
</feature>
<dbReference type="HAMAP" id="MF_00020">
    <property type="entry name" value="Acetate_kinase"/>
    <property type="match status" value="1"/>
</dbReference>
<keyword evidence="5 6" id="KW-0067">ATP-binding</keyword>
<dbReference type="EC" id="2.7.2.1" evidence="6"/>
<keyword evidence="4 6" id="KW-0418">Kinase</keyword>